<comment type="caution">
    <text evidence="1">The sequence shown here is derived from an EMBL/GenBank/DDBJ whole genome shotgun (WGS) entry which is preliminary data.</text>
</comment>
<keyword evidence="2" id="KW-1185">Reference proteome</keyword>
<protein>
    <submittedName>
        <fullName evidence="1">Uncharacterized protein</fullName>
    </submittedName>
</protein>
<name>A0A5N5L5H6_9ROSI</name>
<reference evidence="2" key="1">
    <citation type="journal article" date="2019" name="Gigascience">
        <title>De novo genome assembly of the endangered Acer yangbiense, a plant species with extremely small populations endemic to Yunnan Province, China.</title>
        <authorList>
            <person name="Yang J."/>
            <person name="Wariss H.M."/>
            <person name="Tao L."/>
            <person name="Zhang R."/>
            <person name="Yun Q."/>
            <person name="Hollingsworth P."/>
            <person name="Dao Z."/>
            <person name="Luo G."/>
            <person name="Guo H."/>
            <person name="Ma Y."/>
            <person name="Sun W."/>
        </authorList>
    </citation>
    <scope>NUCLEOTIDE SEQUENCE [LARGE SCALE GENOMIC DNA]</scope>
    <source>
        <strain evidence="2">cv. br00</strain>
    </source>
</reference>
<dbReference type="Proteomes" id="UP000326939">
    <property type="component" value="Chromosome 10"/>
</dbReference>
<evidence type="ECO:0000313" key="2">
    <source>
        <dbReference type="Proteomes" id="UP000326939"/>
    </source>
</evidence>
<dbReference type="AlphaFoldDB" id="A0A5N5L5H6"/>
<sequence>MDVANRREMGMTSYTMQLQRTLVPLSFNRKPFNGSSRKPLRCTHCDGEGHLVDHCYYIIGFLEGHKWHGKHVKPKNKRFTINNVKASSSAATNKPHTSEGPMFTTEEYNQIIAMLRNV</sequence>
<evidence type="ECO:0000313" key="1">
    <source>
        <dbReference type="EMBL" id="KAB5538004.1"/>
    </source>
</evidence>
<accession>A0A5N5L5H6</accession>
<proteinExistence type="predicted"/>
<gene>
    <name evidence="1" type="ORF">DKX38_015537</name>
</gene>
<organism evidence="1 2">
    <name type="scientific">Salix brachista</name>
    <dbReference type="NCBI Taxonomy" id="2182728"/>
    <lineage>
        <taxon>Eukaryota</taxon>
        <taxon>Viridiplantae</taxon>
        <taxon>Streptophyta</taxon>
        <taxon>Embryophyta</taxon>
        <taxon>Tracheophyta</taxon>
        <taxon>Spermatophyta</taxon>
        <taxon>Magnoliopsida</taxon>
        <taxon>eudicotyledons</taxon>
        <taxon>Gunneridae</taxon>
        <taxon>Pentapetalae</taxon>
        <taxon>rosids</taxon>
        <taxon>fabids</taxon>
        <taxon>Malpighiales</taxon>
        <taxon>Salicaceae</taxon>
        <taxon>Saliceae</taxon>
        <taxon>Salix</taxon>
    </lineage>
</organism>
<dbReference type="EMBL" id="VDCV01000010">
    <property type="protein sequence ID" value="KAB5538004.1"/>
    <property type="molecule type" value="Genomic_DNA"/>
</dbReference>